<sequence>MDTTFTVEVHHGGYFVCNPTRHVNGLVNHLDDCDSDRWSKFEAEDIVQRLGYRRHKLLWFRVPNLSMDEGLRLITPEVPHFHYYTTIPT</sequence>
<accession>A0ACB7YXV2</accession>
<reference evidence="1 2" key="1">
    <citation type="journal article" date="2021" name="Hortic Res">
        <title>High-quality reference genome and annotation aids understanding of berry development for evergreen blueberry (Vaccinium darrowii).</title>
        <authorList>
            <person name="Yu J."/>
            <person name="Hulse-Kemp A.M."/>
            <person name="Babiker E."/>
            <person name="Staton M."/>
        </authorList>
    </citation>
    <scope>NUCLEOTIDE SEQUENCE [LARGE SCALE GENOMIC DNA]</scope>
    <source>
        <strain evidence="2">cv. NJ 8807/NJ 8810</strain>
        <tissue evidence="1">Young leaf</tissue>
    </source>
</reference>
<gene>
    <name evidence="1" type="ORF">Vadar_021817</name>
</gene>
<comment type="caution">
    <text evidence="1">The sequence shown here is derived from an EMBL/GenBank/DDBJ whole genome shotgun (WGS) entry which is preliminary data.</text>
</comment>
<protein>
    <submittedName>
        <fullName evidence="1">Uncharacterized protein</fullName>
    </submittedName>
</protein>
<evidence type="ECO:0000313" key="2">
    <source>
        <dbReference type="Proteomes" id="UP000828048"/>
    </source>
</evidence>
<keyword evidence="2" id="KW-1185">Reference proteome</keyword>
<dbReference type="Proteomes" id="UP000828048">
    <property type="component" value="Chromosome 3"/>
</dbReference>
<evidence type="ECO:0000313" key="1">
    <source>
        <dbReference type="EMBL" id="KAH7858261.1"/>
    </source>
</evidence>
<dbReference type="EMBL" id="CM037153">
    <property type="protein sequence ID" value="KAH7858261.1"/>
    <property type="molecule type" value="Genomic_DNA"/>
</dbReference>
<organism evidence="1 2">
    <name type="scientific">Vaccinium darrowii</name>
    <dbReference type="NCBI Taxonomy" id="229202"/>
    <lineage>
        <taxon>Eukaryota</taxon>
        <taxon>Viridiplantae</taxon>
        <taxon>Streptophyta</taxon>
        <taxon>Embryophyta</taxon>
        <taxon>Tracheophyta</taxon>
        <taxon>Spermatophyta</taxon>
        <taxon>Magnoliopsida</taxon>
        <taxon>eudicotyledons</taxon>
        <taxon>Gunneridae</taxon>
        <taxon>Pentapetalae</taxon>
        <taxon>asterids</taxon>
        <taxon>Ericales</taxon>
        <taxon>Ericaceae</taxon>
        <taxon>Vaccinioideae</taxon>
        <taxon>Vaccinieae</taxon>
        <taxon>Vaccinium</taxon>
    </lineage>
</organism>
<name>A0ACB7YXV2_9ERIC</name>
<proteinExistence type="predicted"/>